<proteinExistence type="predicted"/>
<comment type="caution">
    <text evidence="1">The sequence shown here is derived from an EMBL/GenBank/DDBJ whole genome shotgun (WGS) entry which is preliminary data.</text>
</comment>
<name>A0ACA9K4M7_9GLOM</name>
<gene>
    <name evidence="1" type="ORF">SPELUC_LOCUS813</name>
</gene>
<reference evidence="1" key="1">
    <citation type="submission" date="2021-06" db="EMBL/GenBank/DDBJ databases">
        <authorList>
            <person name="Kallberg Y."/>
            <person name="Tangrot J."/>
            <person name="Rosling A."/>
        </authorList>
    </citation>
    <scope>NUCLEOTIDE SEQUENCE</scope>
    <source>
        <strain evidence="1">28 12/20/2015</strain>
    </source>
</reference>
<keyword evidence="2" id="KW-1185">Reference proteome</keyword>
<evidence type="ECO:0000313" key="1">
    <source>
        <dbReference type="EMBL" id="CAG8451342.1"/>
    </source>
</evidence>
<evidence type="ECO:0000313" key="2">
    <source>
        <dbReference type="Proteomes" id="UP000789366"/>
    </source>
</evidence>
<dbReference type="Proteomes" id="UP000789366">
    <property type="component" value="Unassembled WGS sequence"/>
</dbReference>
<accession>A0ACA9K4M7</accession>
<organism evidence="1 2">
    <name type="scientific">Cetraspora pellucida</name>
    <dbReference type="NCBI Taxonomy" id="1433469"/>
    <lineage>
        <taxon>Eukaryota</taxon>
        <taxon>Fungi</taxon>
        <taxon>Fungi incertae sedis</taxon>
        <taxon>Mucoromycota</taxon>
        <taxon>Glomeromycotina</taxon>
        <taxon>Glomeromycetes</taxon>
        <taxon>Diversisporales</taxon>
        <taxon>Gigasporaceae</taxon>
        <taxon>Cetraspora</taxon>
    </lineage>
</organism>
<protein>
    <submittedName>
        <fullName evidence="1">16463_t:CDS:1</fullName>
    </submittedName>
</protein>
<dbReference type="EMBL" id="CAJVPW010000355">
    <property type="protein sequence ID" value="CAG8451342.1"/>
    <property type="molecule type" value="Genomic_DNA"/>
</dbReference>
<sequence>MDNLRNHGHAICITELCYGHEIFKSRINDIAPLAYLLYSPITPATTFILDEISETDKWKKFFNNFQQKKRQLQIDIE</sequence>